<name>A0A0D1WSU3_EXOME</name>
<organism evidence="1 2">
    <name type="scientific">Exophiala mesophila</name>
    <name type="common">Black yeast-like fungus</name>
    <dbReference type="NCBI Taxonomy" id="212818"/>
    <lineage>
        <taxon>Eukaryota</taxon>
        <taxon>Fungi</taxon>
        <taxon>Dikarya</taxon>
        <taxon>Ascomycota</taxon>
        <taxon>Pezizomycotina</taxon>
        <taxon>Eurotiomycetes</taxon>
        <taxon>Chaetothyriomycetidae</taxon>
        <taxon>Chaetothyriales</taxon>
        <taxon>Herpotrichiellaceae</taxon>
        <taxon>Exophiala</taxon>
    </lineage>
</organism>
<keyword evidence="2" id="KW-1185">Reference proteome</keyword>
<evidence type="ECO:0000313" key="2">
    <source>
        <dbReference type="Proteomes" id="UP000054302"/>
    </source>
</evidence>
<dbReference type="RefSeq" id="XP_016223829.1">
    <property type="nucleotide sequence ID" value="XM_016371536.1"/>
</dbReference>
<gene>
    <name evidence="1" type="ORF">PV10_06712</name>
</gene>
<sequence length="350" mass="40409">MSLLALPNEILSLICEFSVLSYLQPDRRLYISSSRCYSCGTTRQVFPCPPALLVNSAFRDTGTRCLYRHAFIVVQFDHLCLSKDPATDLINRRTILPLIHNLEFFIRRCGAIEARLLRSHDPETLCRPNSPPCFTFSELNASLPNLKQVAWTVGVWGNHRLHIPLTDPTRPKSQRLPAGFNSLSSILTYKRIWTQRITRFRIWFPQNTTKELCDLTYRRTSNAPTKQELEGLVESLRTHAFIKPLTKLPNLESLDLFFYTYVSSVSNHPPPGSAIYPVRTLVRPLRESYLPPVEAPQLHSLSFAMRKEKDEMETLLKTLRLVFANLPTVNFWRIRYGHVMNNAYEKIEFA</sequence>
<dbReference type="EMBL" id="KN847523">
    <property type="protein sequence ID" value="KIV92255.1"/>
    <property type="molecule type" value="Genomic_DNA"/>
</dbReference>
<proteinExistence type="predicted"/>
<dbReference type="GeneID" id="27324557"/>
<dbReference type="VEuPathDB" id="FungiDB:PV10_06712"/>
<reference evidence="1 2" key="1">
    <citation type="submission" date="2015-01" db="EMBL/GenBank/DDBJ databases">
        <title>The Genome Sequence of Exophiala mesophila CBS40295.</title>
        <authorList>
            <consortium name="The Broad Institute Genomics Platform"/>
            <person name="Cuomo C."/>
            <person name="de Hoog S."/>
            <person name="Gorbushina A."/>
            <person name="Stielow B."/>
            <person name="Teixiera M."/>
            <person name="Abouelleil A."/>
            <person name="Chapman S.B."/>
            <person name="Priest M."/>
            <person name="Young S.K."/>
            <person name="Wortman J."/>
            <person name="Nusbaum C."/>
            <person name="Birren B."/>
        </authorList>
    </citation>
    <scope>NUCLEOTIDE SEQUENCE [LARGE SCALE GENOMIC DNA]</scope>
    <source>
        <strain evidence="1 2">CBS 40295</strain>
    </source>
</reference>
<dbReference type="OrthoDB" id="10269883at2759"/>
<dbReference type="HOGENOM" id="CLU_754402_0_0_1"/>
<evidence type="ECO:0000313" key="1">
    <source>
        <dbReference type="EMBL" id="KIV92255.1"/>
    </source>
</evidence>
<protein>
    <submittedName>
        <fullName evidence="1">Uncharacterized protein</fullName>
    </submittedName>
</protein>
<dbReference type="Proteomes" id="UP000054302">
    <property type="component" value="Unassembled WGS sequence"/>
</dbReference>
<accession>A0A0D1WSU3</accession>
<dbReference type="AlphaFoldDB" id="A0A0D1WSU3"/>